<comment type="caution">
    <text evidence="1">The sequence shown here is derived from an EMBL/GenBank/DDBJ whole genome shotgun (WGS) entry which is preliminary data.</text>
</comment>
<dbReference type="EMBL" id="WJXA01000229">
    <property type="protein sequence ID" value="KAF7114241.1"/>
    <property type="molecule type" value="Genomic_DNA"/>
</dbReference>
<accession>A0A834L4J8</accession>
<name>A0A834L4J8_RHOSS</name>
<reference evidence="1" key="1">
    <citation type="submission" date="2019-11" db="EMBL/GenBank/DDBJ databases">
        <authorList>
            <person name="Liu Y."/>
            <person name="Hou J."/>
            <person name="Li T.-Q."/>
            <person name="Guan C.-H."/>
            <person name="Wu X."/>
            <person name="Wu H.-Z."/>
            <person name="Ling F."/>
            <person name="Zhang R."/>
            <person name="Shi X.-G."/>
            <person name="Ren J.-P."/>
            <person name="Chen E.-F."/>
            <person name="Sun J.-M."/>
        </authorList>
    </citation>
    <scope>NUCLEOTIDE SEQUENCE</scope>
    <source>
        <strain evidence="1">Adult_tree_wgs_1</strain>
        <tissue evidence="1">Leaves</tissue>
    </source>
</reference>
<evidence type="ECO:0000313" key="1">
    <source>
        <dbReference type="EMBL" id="KAF7114241.1"/>
    </source>
</evidence>
<organism evidence="1 2">
    <name type="scientific">Rhododendron simsii</name>
    <name type="common">Sims's rhododendron</name>
    <dbReference type="NCBI Taxonomy" id="118357"/>
    <lineage>
        <taxon>Eukaryota</taxon>
        <taxon>Viridiplantae</taxon>
        <taxon>Streptophyta</taxon>
        <taxon>Embryophyta</taxon>
        <taxon>Tracheophyta</taxon>
        <taxon>Spermatophyta</taxon>
        <taxon>Magnoliopsida</taxon>
        <taxon>eudicotyledons</taxon>
        <taxon>Gunneridae</taxon>
        <taxon>Pentapetalae</taxon>
        <taxon>asterids</taxon>
        <taxon>Ericales</taxon>
        <taxon>Ericaceae</taxon>
        <taxon>Ericoideae</taxon>
        <taxon>Rhodoreae</taxon>
        <taxon>Rhododendron</taxon>
    </lineage>
</organism>
<proteinExistence type="predicted"/>
<dbReference type="AlphaFoldDB" id="A0A834L4J8"/>
<keyword evidence="2" id="KW-1185">Reference proteome</keyword>
<gene>
    <name evidence="1" type="ORF">RHSIM_RhsimUnG0092000</name>
</gene>
<sequence length="132" mass="14845">MDVDTRCLRCSEAKKTVENFISEAPFSTHIWRASNIGFNFDLGNPLGVEEWLTDDWVKKASKELIMESLFSDVRDVEIKRRSQKDAMLSASIAEAKGLERRYQGPQIDAKLDIPTTAVLVADLIPAAECEKL</sequence>
<protein>
    <submittedName>
        <fullName evidence="1">Uncharacterized protein</fullName>
    </submittedName>
</protein>
<dbReference type="OrthoDB" id="1749524at2759"/>
<evidence type="ECO:0000313" key="2">
    <source>
        <dbReference type="Proteomes" id="UP000626092"/>
    </source>
</evidence>
<dbReference type="Proteomes" id="UP000626092">
    <property type="component" value="Unassembled WGS sequence"/>
</dbReference>